<accession>A6G0J4</accession>
<evidence type="ECO:0008006" key="5">
    <source>
        <dbReference type="Google" id="ProtNLM"/>
    </source>
</evidence>
<dbReference type="GO" id="GO:0016887">
    <property type="term" value="F:ATP hydrolysis activity"/>
    <property type="evidence" value="ECO:0007669"/>
    <property type="project" value="InterPro"/>
</dbReference>
<dbReference type="EMBL" id="ABCS01000009">
    <property type="protein sequence ID" value="EDM80640.1"/>
    <property type="molecule type" value="Genomic_DNA"/>
</dbReference>
<dbReference type="AlphaFoldDB" id="A6G0J4"/>
<dbReference type="GO" id="GO:0006302">
    <property type="term" value="P:double-strand break repair"/>
    <property type="evidence" value="ECO:0007669"/>
    <property type="project" value="InterPro"/>
</dbReference>
<evidence type="ECO:0000259" key="2">
    <source>
        <dbReference type="Pfam" id="PF13476"/>
    </source>
</evidence>
<dbReference type="PANTHER" id="PTHR43581">
    <property type="entry name" value="ATP/GTP PHOSPHATASE"/>
    <property type="match status" value="1"/>
</dbReference>
<dbReference type="Gene3D" id="3.40.50.300">
    <property type="entry name" value="P-loop containing nucleotide triphosphate hydrolases"/>
    <property type="match status" value="2"/>
</dbReference>
<evidence type="ECO:0000313" key="4">
    <source>
        <dbReference type="Proteomes" id="UP000005801"/>
    </source>
</evidence>
<dbReference type="Proteomes" id="UP000005801">
    <property type="component" value="Unassembled WGS sequence"/>
</dbReference>
<dbReference type="Pfam" id="PF13476">
    <property type="entry name" value="AAA_23"/>
    <property type="match status" value="1"/>
</dbReference>
<name>A6G0J4_9BACT</name>
<dbReference type="STRING" id="391625.PPSIR1_37144"/>
<proteinExistence type="predicted"/>
<keyword evidence="4" id="KW-1185">Reference proteome</keyword>
<feature type="domain" description="Rad50/SbcC-type AAA" evidence="2">
    <location>
        <begin position="4"/>
        <end position="49"/>
    </location>
</feature>
<gene>
    <name evidence="3" type="ORF">PPSIR1_37144</name>
</gene>
<protein>
    <recommendedName>
        <fullName evidence="5">ATPase AAA-type core domain-containing protein</fullName>
    </recommendedName>
</protein>
<dbReference type="InterPro" id="IPR027417">
    <property type="entry name" value="P-loop_NTPase"/>
</dbReference>
<dbReference type="RefSeq" id="WP_006970243.1">
    <property type="nucleotide sequence ID" value="NZ_ABCS01000009.1"/>
</dbReference>
<feature type="domain" description="ATPase AAA-type core" evidence="1">
    <location>
        <begin position="246"/>
        <end position="337"/>
    </location>
</feature>
<dbReference type="Pfam" id="PF13304">
    <property type="entry name" value="AAA_21"/>
    <property type="match status" value="1"/>
</dbReference>
<comment type="caution">
    <text evidence="3">The sequence shown here is derived from an EMBL/GenBank/DDBJ whole genome shotgun (WGS) entry which is preliminary data.</text>
</comment>
<dbReference type="OrthoDB" id="9784297at2"/>
<dbReference type="SUPFAM" id="SSF52540">
    <property type="entry name" value="P-loop containing nucleoside triphosphate hydrolases"/>
    <property type="match status" value="1"/>
</dbReference>
<evidence type="ECO:0000259" key="1">
    <source>
        <dbReference type="Pfam" id="PF13304"/>
    </source>
</evidence>
<dbReference type="InterPro" id="IPR038729">
    <property type="entry name" value="Rad50/SbcC_AAA"/>
</dbReference>
<reference evidence="3 4" key="1">
    <citation type="submission" date="2007-06" db="EMBL/GenBank/DDBJ databases">
        <authorList>
            <person name="Shimkets L."/>
            <person name="Ferriera S."/>
            <person name="Johnson J."/>
            <person name="Kravitz S."/>
            <person name="Beeson K."/>
            <person name="Sutton G."/>
            <person name="Rogers Y.-H."/>
            <person name="Friedman R."/>
            <person name="Frazier M."/>
            <person name="Venter J.C."/>
        </authorList>
    </citation>
    <scope>NUCLEOTIDE SEQUENCE [LARGE SCALE GENOMIC DNA]</scope>
    <source>
        <strain evidence="3 4">SIR-1</strain>
    </source>
</reference>
<organism evidence="3 4">
    <name type="scientific">Plesiocystis pacifica SIR-1</name>
    <dbReference type="NCBI Taxonomy" id="391625"/>
    <lineage>
        <taxon>Bacteria</taxon>
        <taxon>Pseudomonadati</taxon>
        <taxon>Myxococcota</taxon>
        <taxon>Polyangia</taxon>
        <taxon>Nannocystales</taxon>
        <taxon>Nannocystaceae</taxon>
        <taxon>Plesiocystis</taxon>
    </lineage>
</organism>
<sequence>MLTSLHTRGVGPIAEMTLEFGPRLNVLTGDNGLGKTFVLDLIWWVLTGSWAGPIALPGNKSASLSYRTVEAAGRRSSGQASAVAVAPALDFGVYDDALHYDSKFDAGEQRWRWDSVRGRAPLGSVVYIGADRRASFVHGRNRFPSSFPESARPEGDAFRFVGRELWDGKSGPSSQFLCNGLIRDLAAWQRLRPDPDGPDPFEIFSAVLRVLSAPDTTPLELGKARRVFLDDSREIPTLVTPWEAEPVPITLAAAGVRRILELSYLLVWTWLERLEYEKITGQEPSRLLFVLVDEPEQHLHPRWQRAILPALEAVAKELDPHLQVQMFVTTHSPLVLASGETLVEPAKDRLFHFGVDAGAPELEELEWVKQGDAVGWLTSEVFGLDSGGSREAERAMRHAKMFMNGRLEQLPVELRSANAIDAELRRVLAPSDPFWVQWFVHDDEAPE</sequence>
<dbReference type="GO" id="GO:0005524">
    <property type="term" value="F:ATP binding"/>
    <property type="evidence" value="ECO:0007669"/>
    <property type="project" value="InterPro"/>
</dbReference>
<dbReference type="PANTHER" id="PTHR43581:SF4">
    <property type="entry name" value="ATP_GTP PHOSPHATASE"/>
    <property type="match status" value="1"/>
</dbReference>
<dbReference type="eggNOG" id="COG3950">
    <property type="taxonomic scope" value="Bacteria"/>
</dbReference>
<dbReference type="InterPro" id="IPR051396">
    <property type="entry name" value="Bact_Antivir_Def_Nuclease"/>
</dbReference>
<dbReference type="InterPro" id="IPR003959">
    <property type="entry name" value="ATPase_AAA_core"/>
</dbReference>
<evidence type="ECO:0000313" key="3">
    <source>
        <dbReference type="EMBL" id="EDM80640.1"/>
    </source>
</evidence>